<reference evidence="4" key="1">
    <citation type="submission" date="2016-06" db="UniProtKB">
        <authorList>
            <consortium name="WormBaseParasite"/>
        </authorList>
    </citation>
    <scope>IDENTIFICATION</scope>
</reference>
<proteinExistence type="predicted"/>
<dbReference type="WBParaSite" id="SSLN_0001483301-mRNA-1">
    <property type="protein sequence ID" value="SSLN_0001483301-mRNA-1"/>
    <property type="gene ID" value="SSLN_0001483301"/>
</dbReference>
<protein>
    <submittedName>
        <fullName evidence="4">Reverse transcriptase domain-containing protein</fullName>
    </submittedName>
</protein>
<dbReference type="AlphaFoldDB" id="A0A183TCU3"/>
<reference evidence="2 3" key="2">
    <citation type="submission" date="2018-11" db="EMBL/GenBank/DDBJ databases">
        <authorList>
            <consortium name="Pathogen Informatics"/>
        </authorList>
    </citation>
    <scope>NUCLEOTIDE SEQUENCE [LARGE SCALE GENOMIC DNA]</scope>
    <source>
        <strain evidence="2 3">NST_G2</strain>
    </source>
</reference>
<evidence type="ECO:0000256" key="1">
    <source>
        <dbReference type="SAM" id="MobiDB-lite"/>
    </source>
</evidence>
<feature type="compositionally biased region" description="Pro residues" evidence="1">
    <location>
        <begin position="343"/>
        <end position="358"/>
    </location>
</feature>
<organism evidence="4">
    <name type="scientific">Schistocephalus solidus</name>
    <name type="common">Tapeworm</name>
    <dbReference type="NCBI Taxonomy" id="70667"/>
    <lineage>
        <taxon>Eukaryota</taxon>
        <taxon>Metazoa</taxon>
        <taxon>Spiralia</taxon>
        <taxon>Lophotrochozoa</taxon>
        <taxon>Platyhelminthes</taxon>
        <taxon>Cestoda</taxon>
        <taxon>Eucestoda</taxon>
        <taxon>Diphyllobothriidea</taxon>
        <taxon>Diphyllobothriidae</taxon>
        <taxon>Schistocephalus</taxon>
    </lineage>
</organism>
<gene>
    <name evidence="2" type="ORF">SSLN_LOCUS14291</name>
</gene>
<keyword evidence="3" id="KW-1185">Reference proteome</keyword>
<dbReference type="OrthoDB" id="10070415at2759"/>
<evidence type="ECO:0000313" key="3">
    <source>
        <dbReference type="Proteomes" id="UP000275846"/>
    </source>
</evidence>
<feature type="region of interest" description="Disordered" evidence="1">
    <location>
        <begin position="334"/>
        <end position="358"/>
    </location>
</feature>
<dbReference type="Proteomes" id="UP000275846">
    <property type="component" value="Unassembled WGS sequence"/>
</dbReference>
<dbReference type="EMBL" id="UYSU01038819">
    <property type="protein sequence ID" value="VDM00677.1"/>
    <property type="molecule type" value="Genomic_DNA"/>
</dbReference>
<name>A0A183TCU3_SCHSO</name>
<evidence type="ECO:0000313" key="4">
    <source>
        <dbReference type="WBParaSite" id="SSLN_0001483301-mRNA-1"/>
    </source>
</evidence>
<sequence length="423" mass="47155">MHPRSRRWQLLDYVLVRRRDRQDVLVNKVIHDADGWTDHRLVISQMRLRLQPRRRPQAIKANYGHCIKETAPLLSSDGTTLLKVKSQILKRWAEHVRSILNCSSAISDAAIDQFPQVEKNNDLDLPPSLPETIRAVQQISSDKALGSDVIPPKVCKHGGPQLMAELTTLFYEMTSSSGFQTRDHHPSLQTEEIRQLCDNHRGISLLNIAGKTFARILLNRLNGHLEQGLLPESQCGFRPIYEAERIATAKAKRAAKKSPAPRTNIVDAQACQHALAVNESFAHESVWLDIFRRNAPTIRQFQFIRQILTTLLPTPSPSLLASIPLLAPSLRPHPYTHRLLTPTPQPPPPSPSLPPSPPSALRTLSLTLLNATAHSPHASSWSVTCESIVQRLVNQCLEHQHATEIAASTALTVLTIHSSHGPI</sequence>
<evidence type="ECO:0000313" key="2">
    <source>
        <dbReference type="EMBL" id="VDM00677.1"/>
    </source>
</evidence>
<accession>A0A183TCU3</accession>
<dbReference type="PANTHER" id="PTHR19446">
    <property type="entry name" value="REVERSE TRANSCRIPTASES"/>
    <property type="match status" value="1"/>
</dbReference>